<evidence type="ECO:0000313" key="1">
    <source>
        <dbReference type="EMBL" id="CBY92325.1"/>
    </source>
</evidence>
<protein>
    <submittedName>
        <fullName evidence="1">Uncharacterized protein</fullName>
    </submittedName>
</protein>
<dbReference type="Proteomes" id="UP000008637">
    <property type="component" value="Chromosome"/>
</dbReference>
<dbReference type="OrthoDB" id="3286086at2"/>
<organism evidence="1 2">
    <name type="scientific">Mycoplasma haemofelis (strain Langford 1)</name>
    <name type="common">Haemobartonella felis</name>
    <dbReference type="NCBI Taxonomy" id="941640"/>
    <lineage>
        <taxon>Bacteria</taxon>
        <taxon>Bacillati</taxon>
        <taxon>Mycoplasmatota</taxon>
        <taxon>Mollicutes</taxon>
        <taxon>Mycoplasmataceae</taxon>
        <taxon>Mycoplasma</taxon>
    </lineage>
</organism>
<keyword evidence="2" id="KW-1185">Reference proteome</keyword>
<evidence type="ECO:0000313" key="2">
    <source>
        <dbReference type="Proteomes" id="UP000008637"/>
    </source>
</evidence>
<dbReference type="KEGG" id="mha:HF1_03170"/>
<dbReference type="EMBL" id="FR773153">
    <property type="protein sequence ID" value="CBY92325.1"/>
    <property type="molecule type" value="Genomic_DNA"/>
</dbReference>
<dbReference type="HOGENOM" id="CLU_098620_0_0_14"/>
<sequence length="215" mass="23926">MHSLAAQGIAGFVGSAALSGVTLWSIKASRATEEPKSISKLLGEKRPDKRLLFNGYQGKTDGSQEAWRFAWKKYVGDHSGLAKNPFSLTINSSLVNAPAEFMNACKNLFGEKVLNQESEKYSLAFEYCTRDALVSDWIWVKGKQLVNSNSGNWGNLWSKYQSANKYKWNAAEVNDQNKFKSKCTSEYSTPAGADNDVSVLRILEYCSEDRPANSR</sequence>
<reference evidence="1 2" key="1">
    <citation type="journal article" date="2011" name="J. Bacteriol.">
        <title>Complete genome sequence of Mycoplasma haemofelis, a hemotropic mycoplasma.</title>
        <authorList>
            <person name="Barker E.N."/>
            <person name="Helps C.R."/>
            <person name="Peters I.R."/>
            <person name="Darby A.C."/>
            <person name="Radford A.D."/>
            <person name="Tasker S."/>
        </authorList>
    </citation>
    <scope>NUCLEOTIDE SEQUENCE [LARGE SCALE GENOMIC DNA]</scope>
    <source>
        <strain evidence="1 2">Langford 1</strain>
    </source>
</reference>
<accession>E8ZGQ4</accession>
<gene>
    <name evidence="1" type="ordered locus">HF1_03170</name>
</gene>
<dbReference type="AlphaFoldDB" id="E8ZGQ4"/>
<name>E8ZGQ4_MYCHL</name>
<proteinExistence type="predicted"/>